<gene>
    <name evidence="2" type="ORF">TRUGW13939_00169</name>
</gene>
<evidence type="ECO:0000259" key="1">
    <source>
        <dbReference type="PROSITE" id="PS51462"/>
    </source>
</evidence>
<sequence>MAPSKAGSDAYNYTVAPHLEAKFDIPMDKFEAAHPEIDRFIVGGFVFTNRSLDDLPFSSSATAHETTSSNTASGLLPLVLIMQRAATDSNGGCFDFPGGSAEPTDATLLDGVAREVLEETGFHVSHFRELVRVDNWEKVYPEEGLVRAAKFSFLVDVHEAEKPGWEDSVELAADEHTFWAWATREEIEKSVQLWRDGKKDDARYTFIGVQGETAAEAWKVYSDLTT</sequence>
<dbReference type="KEGG" id="trg:TRUGW13939_00169"/>
<dbReference type="Gene3D" id="3.90.79.10">
    <property type="entry name" value="Nucleoside Triphosphate Pyrophosphohydrolase"/>
    <property type="match status" value="1"/>
</dbReference>
<keyword evidence="3" id="KW-1185">Reference proteome</keyword>
<dbReference type="InterPro" id="IPR015797">
    <property type="entry name" value="NUDIX_hydrolase-like_dom_sf"/>
</dbReference>
<dbReference type="EMBL" id="CP055898">
    <property type="protein sequence ID" value="QKX53097.1"/>
    <property type="molecule type" value="Genomic_DNA"/>
</dbReference>
<name>A0A7H8QGQ3_TALRU</name>
<protein>
    <recommendedName>
        <fullName evidence="1">Nudix hydrolase domain-containing protein</fullName>
    </recommendedName>
</protein>
<dbReference type="AlphaFoldDB" id="A0A7H8QGQ3"/>
<organism evidence="2 3">
    <name type="scientific">Talaromyces rugulosus</name>
    <name type="common">Penicillium rugulosum</name>
    <dbReference type="NCBI Taxonomy" id="121627"/>
    <lineage>
        <taxon>Eukaryota</taxon>
        <taxon>Fungi</taxon>
        <taxon>Dikarya</taxon>
        <taxon>Ascomycota</taxon>
        <taxon>Pezizomycotina</taxon>
        <taxon>Eurotiomycetes</taxon>
        <taxon>Eurotiomycetidae</taxon>
        <taxon>Eurotiales</taxon>
        <taxon>Trichocomaceae</taxon>
        <taxon>Talaromyces</taxon>
        <taxon>Talaromyces sect. Islandici</taxon>
    </lineage>
</organism>
<dbReference type="Proteomes" id="UP000509510">
    <property type="component" value="Chromosome I"/>
</dbReference>
<evidence type="ECO:0000313" key="2">
    <source>
        <dbReference type="EMBL" id="QKX53097.1"/>
    </source>
</evidence>
<dbReference type="PANTHER" id="PTHR43736:SF1">
    <property type="entry name" value="DIHYDRONEOPTERIN TRIPHOSPHATE DIPHOSPHATASE"/>
    <property type="match status" value="1"/>
</dbReference>
<proteinExistence type="predicted"/>
<dbReference type="Pfam" id="PF00293">
    <property type="entry name" value="NUDIX"/>
    <property type="match status" value="1"/>
</dbReference>
<dbReference type="SUPFAM" id="SSF55811">
    <property type="entry name" value="Nudix"/>
    <property type="match status" value="1"/>
</dbReference>
<reference evidence="3" key="1">
    <citation type="submission" date="2020-06" db="EMBL/GenBank/DDBJ databases">
        <title>A chromosome-scale genome assembly of Talaromyces rugulosus W13939.</title>
        <authorList>
            <person name="Wang B."/>
            <person name="Guo L."/>
            <person name="Ye K."/>
            <person name="Wang L."/>
        </authorList>
    </citation>
    <scope>NUCLEOTIDE SEQUENCE [LARGE SCALE GENOMIC DNA]</scope>
    <source>
        <strain evidence="3">W13939</strain>
    </source>
</reference>
<feature type="domain" description="Nudix hydrolase" evidence="1">
    <location>
        <begin position="62"/>
        <end position="207"/>
    </location>
</feature>
<dbReference type="CDD" id="cd02883">
    <property type="entry name" value="NUDIX_Hydrolase"/>
    <property type="match status" value="1"/>
</dbReference>
<dbReference type="GeneID" id="55987685"/>
<dbReference type="PANTHER" id="PTHR43736">
    <property type="entry name" value="ADP-RIBOSE PYROPHOSPHATASE"/>
    <property type="match status" value="1"/>
</dbReference>
<dbReference type="RefSeq" id="XP_035339276.1">
    <property type="nucleotide sequence ID" value="XM_035483383.1"/>
</dbReference>
<evidence type="ECO:0000313" key="3">
    <source>
        <dbReference type="Proteomes" id="UP000509510"/>
    </source>
</evidence>
<accession>A0A7H8QGQ3</accession>
<dbReference type="PROSITE" id="PS51462">
    <property type="entry name" value="NUDIX"/>
    <property type="match status" value="1"/>
</dbReference>
<dbReference type="OrthoDB" id="276276at2759"/>
<dbReference type="InterPro" id="IPR000086">
    <property type="entry name" value="NUDIX_hydrolase_dom"/>
</dbReference>